<dbReference type="Proteomes" id="UP000447434">
    <property type="component" value="Chromosome 23"/>
</dbReference>
<evidence type="ECO:0000259" key="2">
    <source>
        <dbReference type="Pfam" id="PF05678"/>
    </source>
</evidence>
<evidence type="ECO:0000313" key="3">
    <source>
        <dbReference type="EMBL" id="KAE9587753.1"/>
    </source>
</evidence>
<dbReference type="InterPro" id="IPR039609">
    <property type="entry name" value="VQ_15/22"/>
</dbReference>
<feature type="domain" description="VQ" evidence="2">
    <location>
        <begin position="165"/>
        <end position="191"/>
    </location>
</feature>
<evidence type="ECO:0000256" key="1">
    <source>
        <dbReference type="SAM" id="MobiDB-lite"/>
    </source>
</evidence>
<dbReference type="InterPro" id="IPR008889">
    <property type="entry name" value="VQ"/>
</dbReference>
<feature type="region of interest" description="Disordered" evidence="1">
    <location>
        <begin position="117"/>
        <end position="168"/>
    </location>
</feature>
<dbReference type="Pfam" id="PF05678">
    <property type="entry name" value="VQ"/>
    <property type="match status" value="1"/>
</dbReference>
<keyword evidence="4" id="KW-1185">Reference proteome</keyword>
<dbReference type="OrthoDB" id="780193at2759"/>
<name>A0A6A4N668_LUPAL</name>
<dbReference type="EMBL" id="WOCE01000023">
    <property type="protein sequence ID" value="KAE9587753.1"/>
    <property type="molecule type" value="Genomic_DNA"/>
</dbReference>
<organism evidence="3 4">
    <name type="scientific">Lupinus albus</name>
    <name type="common">White lupine</name>
    <name type="synonym">Lupinus termis</name>
    <dbReference type="NCBI Taxonomy" id="3870"/>
    <lineage>
        <taxon>Eukaryota</taxon>
        <taxon>Viridiplantae</taxon>
        <taxon>Streptophyta</taxon>
        <taxon>Embryophyta</taxon>
        <taxon>Tracheophyta</taxon>
        <taxon>Spermatophyta</taxon>
        <taxon>Magnoliopsida</taxon>
        <taxon>eudicotyledons</taxon>
        <taxon>Gunneridae</taxon>
        <taxon>Pentapetalae</taxon>
        <taxon>rosids</taxon>
        <taxon>fabids</taxon>
        <taxon>Fabales</taxon>
        <taxon>Fabaceae</taxon>
        <taxon>Papilionoideae</taxon>
        <taxon>50 kb inversion clade</taxon>
        <taxon>genistoids sensu lato</taxon>
        <taxon>core genistoids</taxon>
        <taxon>Genisteae</taxon>
        <taxon>Lupinus</taxon>
    </lineage>
</organism>
<dbReference type="PANTHER" id="PTHR33179">
    <property type="entry name" value="VQ MOTIF-CONTAINING PROTEIN"/>
    <property type="match status" value="1"/>
</dbReference>
<accession>A0A6A4N668</accession>
<dbReference type="PANTHER" id="PTHR33179:SF10">
    <property type="entry name" value="OS02G0753700 PROTEIN"/>
    <property type="match status" value="1"/>
</dbReference>
<dbReference type="AlphaFoldDB" id="A0A6A4N668"/>
<protein>
    <recommendedName>
        <fullName evidence="2">VQ domain-containing protein</fullName>
    </recommendedName>
</protein>
<evidence type="ECO:0000313" key="4">
    <source>
        <dbReference type="Proteomes" id="UP000447434"/>
    </source>
</evidence>
<feature type="compositionally biased region" description="Basic residues" evidence="1">
    <location>
        <begin position="147"/>
        <end position="164"/>
    </location>
</feature>
<proteinExistence type="predicted"/>
<sequence length="209" mass="22899">MQSLSTCGDGGGEEYDLRVESSFSTLFDRASPPPSSLRSRHVSRSTSDVNNHNSHTLDPLSNYLGPIQSSQQNFDANWSKVIRSESNESDLASLMASSIPSSSSHDEQASLSSLDHATFPTTHHSSMPPPQESASRGLLLSEDQAHNHNKNMVRNPKKRSRASRRAPTTVLTTDTTNFRAMVQEFTGIPAPTFTSLPFQRTSIVIKGQQ</sequence>
<feature type="region of interest" description="Disordered" evidence="1">
    <location>
        <begin position="26"/>
        <end position="64"/>
    </location>
</feature>
<reference evidence="4" key="1">
    <citation type="journal article" date="2020" name="Nat. Commun.">
        <title>Genome sequence of the cluster root forming white lupin.</title>
        <authorList>
            <person name="Hufnagel B."/>
            <person name="Marques A."/>
            <person name="Soriano A."/>
            <person name="Marques L."/>
            <person name="Divol F."/>
            <person name="Doumas P."/>
            <person name="Sallet E."/>
            <person name="Mancinotti D."/>
            <person name="Carrere S."/>
            <person name="Marande W."/>
            <person name="Arribat S."/>
            <person name="Keller J."/>
            <person name="Huneau C."/>
            <person name="Blein T."/>
            <person name="Aime D."/>
            <person name="Laguerre M."/>
            <person name="Taylor J."/>
            <person name="Schubert V."/>
            <person name="Nelson M."/>
            <person name="Geu-Flores F."/>
            <person name="Crespi M."/>
            <person name="Gallardo-Guerrero K."/>
            <person name="Delaux P.-M."/>
            <person name="Salse J."/>
            <person name="Berges H."/>
            <person name="Guyot R."/>
            <person name="Gouzy J."/>
            <person name="Peret B."/>
        </authorList>
    </citation>
    <scope>NUCLEOTIDE SEQUENCE [LARGE SCALE GENOMIC DNA]</scope>
    <source>
        <strain evidence="4">cv. Amiga</strain>
    </source>
</reference>
<comment type="caution">
    <text evidence="3">The sequence shown here is derived from an EMBL/GenBank/DDBJ whole genome shotgun (WGS) entry which is preliminary data.</text>
</comment>
<gene>
    <name evidence="3" type="ORF">Lalb_Chr23g0277301</name>
</gene>